<dbReference type="Proteomes" id="UP000014009">
    <property type="component" value="Unassembled WGS sequence"/>
</dbReference>
<organism evidence="1 2">
    <name type="scientific">Bacillus cereus HuB4-4</name>
    <dbReference type="NCBI Taxonomy" id="1053211"/>
    <lineage>
        <taxon>Bacteria</taxon>
        <taxon>Bacillati</taxon>
        <taxon>Bacillota</taxon>
        <taxon>Bacilli</taxon>
        <taxon>Bacillales</taxon>
        <taxon>Bacillaceae</taxon>
        <taxon>Bacillus</taxon>
        <taxon>Bacillus cereus group</taxon>
    </lineage>
</organism>
<reference evidence="1 2" key="1">
    <citation type="submission" date="2012-12" db="EMBL/GenBank/DDBJ databases">
        <title>The Genome Sequence of Bacillus cereus HuB4-4.</title>
        <authorList>
            <consortium name="The Broad Institute Genome Sequencing Platform"/>
            <consortium name="The Broad Institute Genome Sequencing Center for Infectious Disease"/>
            <person name="Feldgarden M."/>
            <person name="Van der Auwera G.A."/>
            <person name="Mahillon J."/>
            <person name="Duprez V."/>
            <person name="Timmery S."/>
            <person name="Mattelet C."/>
            <person name="Dierick K."/>
            <person name="Sun M."/>
            <person name="Yu Z."/>
            <person name="Zhu L."/>
            <person name="Hu X."/>
            <person name="Shank E.B."/>
            <person name="Swiecicka I."/>
            <person name="Hansen B.M."/>
            <person name="Andrup L."/>
            <person name="Walker B."/>
            <person name="Young S.K."/>
            <person name="Zeng Q."/>
            <person name="Gargeya S."/>
            <person name="Fitzgerald M."/>
            <person name="Haas B."/>
            <person name="Abouelleil A."/>
            <person name="Alvarado L."/>
            <person name="Arachchi H.M."/>
            <person name="Berlin A.M."/>
            <person name="Chapman S.B."/>
            <person name="Dewar J."/>
            <person name="Goldberg J."/>
            <person name="Griggs A."/>
            <person name="Gujja S."/>
            <person name="Hansen M."/>
            <person name="Howarth C."/>
            <person name="Imamovic A."/>
            <person name="Larimer J."/>
            <person name="McCowan C."/>
            <person name="Murphy C."/>
            <person name="Neiman D."/>
            <person name="Pearson M."/>
            <person name="Priest M."/>
            <person name="Roberts A."/>
            <person name="Saif S."/>
            <person name="Shea T."/>
            <person name="Sisk P."/>
            <person name="Sykes S."/>
            <person name="Wortman J."/>
            <person name="Nusbaum C."/>
            <person name="Birren B."/>
        </authorList>
    </citation>
    <scope>NUCLEOTIDE SEQUENCE [LARGE SCALE GENOMIC DNA]</scope>
    <source>
        <strain evidence="1 2">HuB4-4</strain>
    </source>
</reference>
<evidence type="ECO:0000313" key="1">
    <source>
        <dbReference type="EMBL" id="EOP90501.1"/>
    </source>
</evidence>
<dbReference type="EMBL" id="AHEF01000042">
    <property type="protein sequence ID" value="EOP90501.1"/>
    <property type="molecule type" value="Genomic_DNA"/>
</dbReference>
<evidence type="ECO:0000313" key="2">
    <source>
        <dbReference type="Proteomes" id="UP000014009"/>
    </source>
</evidence>
<sequence length="41" mass="4924">MDATVASELAIKEFCMNYQEEFSFILLEMRYLHWIKCMGKC</sequence>
<proteinExistence type="predicted"/>
<protein>
    <submittedName>
        <fullName evidence="1">Uncharacterized protein</fullName>
    </submittedName>
</protein>
<accession>A0A9W5QWC7</accession>
<comment type="caution">
    <text evidence="1">The sequence shown here is derived from an EMBL/GenBank/DDBJ whole genome shotgun (WGS) entry which is preliminary data.</text>
</comment>
<dbReference type="AlphaFoldDB" id="A0A9W5QWC7"/>
<gene>
    <name evidence="1" type="ORF">IGM_02194</name>
</gene>
<name>A0A9W5QWC7_BACCE</name>